<gene>
    <name evidence="2" type="ORF">IED13_22155</name>
</gene>
<dbReference type="AlphaFoldDB" id="A0A927ECQ4"/>
<comment type="caution">
    <text evidence="2">The sequence shown here is derived from an EMBL/GenBank/DDBJ whole genome shotgun (WGS) entry which is preliminary data.</text>
</comment>
<feature type="transmembrane region" description="Helical" evidence="1">
    <location>
        <begin position="12"/>
        <end position="31"/>
    </location>
</feature>
<accession>A0A927ECQ4</accession>
<evidence type="ECO:0000313" key="3">
    <source>
        <dbReference type="Proteomes" id="UP000619295"/>
    </source>
</evidence>
<reference evidence="2" key="1">
    <citation type="submission" date="2020-09" db="EMBL/GenBank/DDBJ databases">
        <title>Bosea spartocytisi sp. nov. a root nodule endophyte of Spartocytisus supranubius in the high mountain ecosystem fo the Teide National Park (Canary Islands, Spain).</title>
        <authorList>
            <person name="Pulido-Suarez L."/>
            <person name="Peix A."/>
            <person name="Igual J.M."/>
            <person name="Socas-Perez N."/>
            <person name="Velazquez E."/>
            <person name="Flores-Felix J.D."/>
            <person name="Leon-Barrios M."/>
        </authorList>
    </citation>
    <scope>NUCLEOTIDE SEQUENCE</scope>
    <source>
        <strain evidence="2">SSUT16</strain>
    </source>
</reference>
<keyword evidence="3" id="KW-1185">Reference proteome</keyword>
<evidence type="ECO:0000313" key="2">
    <source>
        <dbReference type="EMBL" id="MBD3848409.1"/>
    </source>
</evidence>
<organism evidence="2 3">
    <name type="scientific">Bosea spartocytisi</name>
    <dbReference type="NCBI Taxonomy" id="2773451"/>
    <lineage>
        <taxon>Bacteria</taxon>
        <taxon>Pseudomonadati</taxon>
        <taxon>Pseudomonadota</taxon>
        <taxon>Alphaproteobacteria</taxon>
        <taxon>Hyphomicrobiales</taxon>
        <taxon>Boseaceae</taxon>
        <taxon>Bosea</taxon>
    </lineage>
</organism>
<keyword evidence="1" id="KW-0472">Membrane</keyword>
<dbReference type="EMBL" id="JACXWY010000018">
    <property type="protein sequence ID" value="MBD3848409.1"/>
    <property type="molecule type" value="Genomic_DNA"/>
</dbReference>
<name>A0A927ECQ4_9HYPH</name>
<evidence type="ECO:0000256" key="1">
    <source>
        <dbReference type="SAM" id="Phobius"/>
    </source>
</evidence>
<keyword evidence="1" id="KW-1133">Transmembrane helix</keyword>
<dbReference type="Proteomes" id="UP000619295">
    <property type="component" value="Unassembled WGS sequence"/>
</dbReference>
<dbReference type="RefSeq" id="WP_038359386.1">
    <property type="nucleotide sequence ID" value="NZ_JACXWY010000018.1"/>
</dbReference>
<feature type="transmembrane region" description="Helical" evidence="1">
    <location>
        <begin position="66"/>
        <end position="84"/>
    </location>
</feature>
<proteinExistence type="predicted"/>
<protein>
    <submittedName>
        <fullName evidence="2">VanZ family protein</fullName>
    </submittedName>
</protein>
<sequence>MTDPFDHLRRLATFLGWCALAVILVSTLSPIELRPHLPDVGADVERFMAYLAAGGALAFAYPRQRWFVLGGIVLLALGLEWAQTWEATRHGRPHDAVVKILGTLTGGGLAVSLDYLARRLRSLA</sequence>
<feature type="transmembrane region" description="Helical" evidence="1">
    <location>
        <begin position="96"/>
        <end position="117"/>
    </location>
</feature>
<feature type="transmembrane region" description="Helical" evidence="1">
    <location>
        <begin position="43"/>
        <end position="61"/>
    </location>
</feature>
<keyword evidence="1" id="KW-0812">Transmembrane</keyword>